<gene>
    <name evidence="4" type="ORF">PZ740_13580</name>
</gene>
<name>A0AAP3XT61_9PROT</name>
<accession>A0AAP3XT61</accession>
<dbReference type="EMBL" id="JARGEQ010000127">
    <property type="protein sequence ID" value="MDF1587413.1"/>
    <property type="molecule type" value="Genomic_DNA"/>
</dbReference>
<dbReference type="GO" id="GO:0005829">
    <property type="term" value="C:cytosol"/>
    <property type="evidence" value="ECO:0007669"/>
    <property type="project" value="TreeGrafter"/>
</dbReference>
<sequence length="691" mass="72993">MSSRVRVAVDIGGTFTDLVLDTGTDVRTRKVLTTPRAPEQAVVNGLDILLQEAGLEASAVDLFVHGTTLATNAIIERKGAKTALVTTEGFRDVLDIADEGRFDQYDIFIEKPKHLVPRALRFTVPERVSAAGEVLLALDEDAVAALVPKLRESGVQSVAIAFIHAYAAGEHERRAREILEAALPGVAIAISSEVCPEIREYERTSTTVANAYVQPLMDGYLGRLEEALKARGMTAPLYLMTSGGGLTTVGTARRFPIRLVESGPAGGAMLASQIAAELGEDRLLSFDMGGTTAKICLIQDRKPQTARTFEVDRQARFMKGSGFPVRIPVIEMVEIGAGGGSIGRVDALGRITVGPDSAGSEPGPACYGRGGEDAAVTDADVVLGRLTPEGFAGGQMTLDVAASRAAVGRSVGEPLGMDETTAAFGISEIIDENMANAARVHAVESGVNVADYAMVAFGGAAPLHAARLAEKLGIRRLVVPCNAGVGSAVGFLASPVGYEVVRSLHLTLGSFDAARANALLDEMHAEALEVVREGARDARLEQKRLIYMRYVGQGHEVAVAIPARELEPADGATLRAAFEEAYRALFGRVIPDAEVETLTWALTLATSVPAPAAAPEAARREAGAPRLRREVFEPGARAFVELPVFAREAMPPGTAVAGPCLIEEQTTTTFVTASFDARIDGAGHLVLERKD</sequence>
<dbReference type="Pfam" id="PF19278">
    <property type="entry name" value="Hydant_A_C"/>
    <property type="match status" value="1"/>
</dbReference>
<dbReference type="GO" id="GO:0017168">
    <property type="term" value="F:5-oxoprolinase (ATP-hydrolyzing) activity"/>
    <property type="evidence" value="ECO:0007669"/>
    <property type="project" value="TreeGrafter"/>
</dbReference>
<proteinExistence type="predicted"/>
<keyword evidence="5" id="KW-1185">Reference proteome</keyword>
<dbReference type="PANTHER" id="PTHR11365">
    <property type="entry name" value="5-OXOPROLINASE RELATED"/>
    <property type="match status" value="1"/>
</dbReference>
<dbReference type="InterPro" id="IPR002821">
    <property type="entry name" value="Hydantoinase_A"/>
</dbReference>
<feature type="domain" description="Acetophenone carboxylase-like C-terminal" evidence="3">
    <location>
        <begin position="522"/>
        <end position="681"/>
    </location>
</feature>
<feature type="domain" description="Hydantoinase/oxoprolinase N-terminal" evidence="2">
    <location>
        <begin position="6"/>
        <end position="181"/>
    </location>
</feature>
<comment type="caution">
    <text evidence="4">The sequence shown here is derived from an EMBL/GenBank/DDBJ whole genome shotgun (WGS) entry which is preliminary data.</text>
</comment>
<dbReference type="InterPro" id="IPR008040">
    <property type="entry name" value="Hydant_A_N"/>
</dbReference>
<reference evidence="4 5" key="1">
    <citation type="submission" date="2023-03" db="EMBL/GenBank/DDBJ databases">
        <title>YIM 152171 draft genome.</title>
        <authorList>
            <person name="Yang Z."/>
        </authorList>
    </citation>
    <scope>NUCLEOTIDE SEQUENCE [LARGE SCALE GENOMIC DNA]</scope>
    <source>
        <strain evidence="4 5">YIM 152171</strain>
    </source>
</reference>
<dbReference type="InterPro" id="IPR049517">
    <property type="entry name" value="ACX-like_C"/>
</dbReference>
<organism evidence="4 5">
    <name type="scientific">Marinimicrococcus flavescens</name>
    <dbReference type="NCBI Taxonomy" id="3031815"/>
    <lineage>
        <taxon>Bacteria</taxon>
        <taxon>Pseudomonadati</taxon>
        <taxon>Pseudomonadota</taxon>
        <taxon>Alphaproteobacteria</taxon>
        <taxon>Geminicoccales</taxon>
        <taxon>Geminicoccaceae</taxon>
        <taxon>Marinimicrococcus</taxon>
    </lineage>
</organism>
<dbReference type="Proteomes" id="UP001301140">
    <property type="component" value="Unassembled WGS sequence"/>
</dbReference>
<evidence type="ECO:0000259" key="3">
    <source>
        <dbReference type="Pfam" id="PF19278"/>
    </source>
</evidence>
<evidence type="ECO:0000313" key="4">
    <source>
        <dbReference type="EMBL" id="MDF1587413.1"/>
    </source>
</evidence>
<dbReference type="AlphaFoldDB" id="A0AAP3XT61"/>
<dbReference type="Pfam" id="PF05378">
    <property type="entry name" value="Hydant_A_N"/>
    <property type="match status" value="1"/>
</dbReference>
<dbReference type="InterPro" id="IPR045079">
    <property type="entry name" value="Oxoprolinase-like"/>
</dbReference>
<dbReference type="RefSeq" id="WP_327789836.1">
    <property type="nucleotide sequence ID" value="NZ_JARGEQ010000127.1"/>
</dbReference>
<evidence type="ECO:0000313" key="5">
    <source>
        <dbReference type="Proteomes" id="UP001301140"/>
    </source>
</evidence>
<protein>
    <submittedName>
        <fullName evidence="4">Hydantoinase/oxoprolinase family protein</fullName>
    </submittedName>
</protein>
<dbReference type="GO" id="GO:0006749">
    <property type="term" value="P:glutathione metabolic process"/>
    <property type="evidence" value="ECO:0007669"/>
    <property type="project" value="TreeGrafter"/>
</dbReference>
<feature type="domain" description="Hydantoinase A/oxoprolinase" evidence="1">
    <location>
        <begin position="203"/>
        <end position="496"/>
    </location>
</feature>
<evidence type="ECO:0000259" key="1">
    <source>
        <dbReference type="Pfam" id="PF01968"/>
    </source>
</evidence>
<dbReference type="Pfam" id="PF01968">
    <property type="entry name" value="Hydantoinase_A"/>
    <property type="match status" value="1"/>
</dbReference>
<dbReference type="PANTHER" id="PTHR11365:SF23">
    <property type="entry name" value="HYPOTHETICAL 5-OXOPROLINASE (EUROFUNG)-RELATED"/>
    <property type="match status" value="1"/>
</dbReference>
<evidence type="ECO:0000259" key="2">
    <source>
        <dbReference type="Pfam" id="PF05378"/>
    </source>
</evidence>